<dbReference type="KEGG" id="tje:TJEJU_0363"/>
<dbReference type="OrthoDB" id="893802at2"/>
<dbReference type="RefSeq" id="WP_095069026.1">
    <property type="nucleotide sequence ID" value="NZ_LT899436.1"/>
</dbReference>
<evidence type="ECO:0008006" key="3">
    <source>
        <dbReference type="Google" id="ProtNLM"/>
    </source>
</evidence>
<sequence>MKKLLFVSLLFITLSSCQKNEENTEAGQERITIKELISAVENNNNVYLNKTFKITANFKFSHPLAECLGECNGSKQKEDYEVTNEYLFKDFHLCYNKTEIVFQDNEENKITILNFPKYKIAEEYDSTLNNELNHFIENIEIEAKVLYNQTFNYCKETKHPSLYLELSDKNINEIFNSIENIILSQ</sequence>
<dbReference type="PROSITE" id="PS51257">
    <property type="entry name" value="PROKAR_LIPOPROTEIN"/>
    <property type="match status" value="1"/>
</dbReference>
<evidence type="ECO:0000313" key="2">
    <source>
        <dbReference type="Proteomes" id="UP000215214"/>
    </source>
</evidence>
<name>A0A238U4Z6_9FLAO</name>
<dbReference type="Proteomes" id="UP000215214">
    <property type="component" value="Chromosome TJEJU"/>
</dbReference>
<accession>A0A238U4Z6</accession>
<reference evidence="1 2" key="1">
    <citation type="submission" date="2017-07" db="EMBL/GenBank/DDBJ databases">
        <authorList>
            <person name="Sun Z.S."/>
            <person name="Albrecht U."/>
            <person name="Echele G."/>
            <person name="Lee C.C."/>
        </authorList>
    </citation>
    <scope>NUCLEOTIDE SEQUENCE [LARGE SCALE GENOMIC DNA]</scope>
    <source>
        <strain evidence="2">type strain: KCTC 22618</strain>
    </source>
</reference>
<keyword evidence="2" id="KW-1185">Reference proteome</keyword>
<dbReference type="AlphaFoldDB" id="A0A238U4Z6"/>
<gene>
    <name evidence="1" type="ORF">TJEJU_0363</name>
</gene>
<proteinExistence type="predicted"/>
<protein>
    <recommendedName>
        <fullName evidence="3">Lipoprotein</fullName>
    </recommendedName>
</protein>
<evidence type="ECO:0000313" key="1">
    <source>
        <dbReference type="EMBL" id="SNR14162.1"/>
    </source>
</evidence>
<organism evidence="1 2">
    <name type="scientific">Tenacibaculum jejuense</name>
    <dbReference type="NCBI Taxonomy" id="584609"/>
    <lineage>
        <taxon>Bacteria</taxon>
        <taxon>Pseudomonadati</taxon>
        <taxon>Bacteroidota</taxon>
        <taxon>Flavobacteriia</taxon>
        <taxon>Flavobacteriales</taxon>
        <taxon>Flavobacteriaceae</taxon>
        <taxon>Tenacibaculum</taxon>
    </lineage>
</organism>
<dbReference type="EMBL" id="LT899436">
    <property type="protein sequence ID" value="SNR14162.1"/>
    <property type="molecule type" value="Genomic_DNA"/>
</dbReference>